<reference evidence="7 8" key="1">
    <citation type="submission" date="2019-03" db="EMBL/GenBank/DDBJ databases">
        <title>Genomic Encyclopedia of Type Strains, Phase IV (KMG-IV): sequencing the most valuable type-strain genomes for metagenomic binning, comparative biology and taxonomic classification.</title>
        <authorList>
            <person name="Goeker M."/>
        </authorList>
    </citation>
    <scope>NUCLEOTIDE SEQUENCE [LARGE SCALE GENOMIC DNA]</scope>
    <source>
        <strain evidence="7 8">DSM 104836</strain>
    </source>
</reference>
<dbReference type="InterPro" id="IPR019554">
    <property type="entry name" value="Soluble_ligand-bd"/>
</dbReference>
<protein>
    <submittedName>
        <fullName evidence="7">SLBB domain-containing protein</fullName>
    </submittedName>
</protein>
<dbReference type="Proteomes" id="UP000295696">
    <property type="component" value="Unassembled WGS sequence"/>
</dbReference>
<feature type="domain" description="AprE-like long alpha-helical hairpin" evidence="6">
    <location>
        <begin position="178"/>
        <end position="351"/>
    </location>
</feature>
<name>A0A4V6NYI6_9RHOB</name>
<dbReference type="PANTHER" id="PTHR33619">
    <property type="entry name" value="POLYSACCHARIDE EXPORT PROTEIN GFCE-RELATED"/>
    <property type="match status" value="1"/>
</dbReference>
<evidence type="ECO:0000259" key="6">
    <source>
        <dbReference type="Pfam" id="PF25994"/>
    </source>
</evidence>
<dbReference type="GO" id="GO:0015159">
    <property type="term" value="F:polysaccharide transmembrane transporter activity"/>
    <property type="evidence" value="ECO:0007669"/>
    <property type="project" value="InterPro"/>
</dbReference>
<dbReference type="Pfam" id="PF02563">
    <property type="entry name" value="Poly_export"/>
    <property type="match status" value="1"/>
</dbReference>
<dbReference type="EMBL" id="SLZU01000008">
    <property type="protein sequence ID" value="TCS62711.1"/>
    <property type="molecule type" value="Genomic_DNA"/>
</dbReference>
<evidence type="ECO:0000256" key="1">
    <source>
        <dbReference type="ARBA" id="ARBA00022729"/>
    </source>
</evidence>
<sequence length="416" mass="45390">MRRFLEPLSVIRVVAVTAALWLVASSNVVAQAAPEYALSRNDILRITVVDRLAQADTVPPLEKVSGTYQIDSSGKINIAFIGPIAAEGLPVGELSDQLAQELGRAFGLIEMPGVAVSIQQYAPVYVSGHVALPGAYPLPPGSLALQAVALAGGLNSADEQTYAAERDLFEGKFSNLLLQDDILRLQVRAARLEAEQSGAETVAFPDSLREDGHPNTDKILELEKQAFELARQRYLEDLAALNELEDLLQTELAANERKLATQQERLELVAAAAADLDQLAERGLVRTDRLLAIQSTQASIEVTVVDLEQSIYRGRSRLAEIDRDRRFATTDRSQRALSELTQVREELAIAQTTREMENALSRVSVNHIGAARAGALEQHEPRFRILRRSPDGLESIDATGETPLRPNDLLEVISGP</sequence>
<evidence type="ECO:0000313" key="7">
    <source>
        <dbReference type="EMBL" id="TCS62711.1"/>
    </source>
</evidence>
<feature type="coiled-coil region" evidence="2">
    <location>
        <begin position="231"/>
        <end position="258"/>
    </location>
</feature>
<evidence type="ECO:0000256" key="3">
    <source>
        <dbReference type="SAM" id="MobiDB-lite"/>
    </source>
</evidence>
<feature type="domain" description="Soluble ligand binding" evidence="5">
    <location>
        <begin position="124"/>
        <end position="157"/>
    </location>
</feature>
<dbReference type="Gene3D" id="3.30.1950.10">
    <property type="entry name" value="wza like domain"/>
    <property type="match status" value="1"/>
</dbReference>
<keyword evidence="2" id="KW-0175">Coiled coil</keyword>
<dbReference type="AlphaFoldDB" id="A0A4V6NYI6"/>
<evidence type="ECO:0000256" key="2">
    <source>
        <dbReference type="SAM" id="Coils"/>
    </source>
</evidence>
<feature type="region of interest" description="Disordered" evidence="3">
    <location>
        <begin position="394"/>
        <end position="416"/>
    </location>
</feature>
<dbReference type="Pfam" id="PF10531">
    <property type="entry name" value="SLBB"/>
    <property type="match status" value="1"/>
</dbReference>
<evidence type="ECO:0000313" key="8">
    <source>
        <dbReference type="Proteomes" id="UP000295696"/>
    </source>
</evidence>
<dbReference type="PANTHER" id="PTHR33619:SF3">
    <property type="entry name" value="POLYSACCHARIDE EXPORT PROTEIN GFCE-RELATED"/>
    <property type="match status" value="1"/>
</dbReference>
<dbReference type="InterPro" id="IPR003715">
    <property type="entry name" value="Poly_export_N"/>
</dbReference>
<dbReference type="InterPro" id="IPR049712">
    <property type="entry name" value="Poly_export"/>
</dbReference>
<dbReference type="InterPro" id="IPR058781">
    <property type="entry name" value="HH_AprE-like"/>
</dbReference>
<feature type="domain" description="Polysaccharide export protein N-terminal" evidence="4">
    <location>
        <begin position="31"/>
        <end position="118"/>
    </location>
</feature>
<proteinExistence type="predicted"/>
<comment type="caution">
    <text evidence="7">The sequence shown here is derived from an EMBL/GenBank/DDBJ whole genome shotgun (WGS) entry which is preliminary data.</text>
</comment>
<gene>
    <name evidence="7" type="ORF">EDD52_1085</name>
</gene>
<keyword evidence="8" id="KW-1185">Reference proteome</keyword>
<evidence type="ECO:0000259" key="5">
    <source>
        <dbReference type="Pfam" id="PF10531"/>
    </source>
</evidence>
<dbReference type="Pfam" id="PF25994">
    <property type="entry name" value="HH_AprE"/>
    <property type="match status" value="1"/>
</dbReference>
<organism evidence="7 8">
    <name type="scientific">Primorskyibacter sedentarius</name>
    <dbReference type="NCBI Taxonomy" id="745311"/>
    <lineage>
        <taxon>Bacteria</taxon>
        <taxon>Pseudomonadati</taxon>
        <taxon>Pseudomonadota</taxon>
        <taxon>Alphaproteobacteria</taxon>
        <taxon>Rhodobacterales</taxon>
        <taxon>Roseobacteraceae</taxon>
        <taxon>Primorskyibacter</taxon>
    </lineage>
</organism>
<evidence type="ECO:0000259" key="4">
    <source>
        <dbReference type="Pfam" id="PF02563"/>
    </source>
</evidence>
<accession>A0A4V6NYI6</accession>
<keyword evidence="1" id="KW-0732">Signal</keyword>